<evidence type="ECO:0000313" key="10">
    <source>
        <dbReference type="WBParaSite" id="Gr19_v10_g1370.t1"/>
    </source>
</evidence>
<dbReference type="Pfam" id="PF01221">
    <property type="entry name" value="Dynein_light"/>
    <property type="match status" value="1"/>
</dbReference>
<proteinExistence type="inferred from homology"/>
<evidence type="ECO:0000256" key="8">
    <source>
        <dbReference type="RuleBase" id="RU365010"/>
    </source>
</evidence>
<dbReference type="AlphaFoldDB" id="A0A914H337"/>
<keyword evidence="5 8" id="KW-0243">Dynein</keyword>
<evidence type="ECO:0000313" key="9">
    <source>
        <dbReference type="Proteomes" id="UP000887572"/>
    </source>
</evidence>
<accession>A0A914H337</accession>
<dbReference type="SMART" id="SM01375">
    <property type="entry name" value="Dynein_light"/>
    <property type="match status" value="1"/>
</dbReference>
<comment type="similarity">
    <text evidence="2 8">Belongs to the dynein light chain family.</text>
</comment>
<dbReference type="InterPro" id="IPR001372">
    <property type="entry name" value="Dynein_light_chain_typ-1/2"/>
</dbReference>
<dbReference type="PANTHER" id="PTHR11886:SF55">
    <property type="entry name" value="DYNEIN LIGHT CHAIN 2, CYTOPLASMIC-RELATED"/>
    <property type="match status" value="1"/>
</dbReference>
<dbReference type="InterPro" id="IPR037177">
    <property type="entry name" value="DLC_sf"/>
</dbReference>
<name>A0A914H337_GLORO</name>
<dbReference type="Proteomes" id="UP000887572">
    <property type="component" value="Unplaced"/>
</dbReference>
<reference evidence="10" key="1">
    <citation type="submission" date="2022-11" db="UniProtKB">
        <authorList>
            <consortium name="WormBaseParasite"/>
        </authorList>
    </citation>
    <scope>IDENTIFICATION</scope>
</reference>
<evidence type="ECO:0000256" key="1">
    <source>
        <dbReference type="ARBA" id="ARBA00004245"/>
    </source>
</evidence>
<keyword evidence="6 8" id="KW-0505">Motor protein</keyword>
<evidence type="ECO:0000256" key="3">
    <source>
        <dbReference type="ARBA" id="ARBA00022490"/>
    </source>
</evidence>
<keyword evidence="9" id="KW-1185">Reference proteome</keyword>
<sequence>MAFRNDIASFIKDTMEQRFSGTWHCVVGRSFGSRVSYELESFALFKLNQHTVLIFKWHLLRANAGNNDAVINCTNLSPASSDEKSSFGVESGHSHDHCIRVGQHKGYDYAHIDLGKEKLTHGELIYKNIIDQN</sequence>
<dbReference type="PANTHER" id="PTHR11886">
    <property type="entry name" value="DYNEIN LIGHT CHAIN"/>
    <property type="match status" value="1"/>
</dbReference>
<evidence type="ECO:0000256" key="6">
    <source>
        <dbReference type="ARBA" id="ARBA00023175"/>
    </source>
</evidence>
<protein>
    <recommendedName>
        <fullName evidence="8">Dynein light chain</fullName>
    </recommendedName>
</protein>
<comment type="subcellular location">
    <subcellularLocation>
        <location evidence="1 8">Cytoplasm</location>
        <location evidence="1 8">Cytoskeleton</location>
    </subcellularLocation>
</comment>
<dbReference type="GO" id="GO:0005874">
    <property type="term" value="C:microtubule"/>
    <property type="evidence" value="ECO:0007669"/>
    <property type="project" value="UniProtKB-KW"/>
</dbReference>
<dbReference type="WBParaSite" id="Gr19_v10_g1370.t1">
    <property type="protein sequence ID" value="Gr19_v10_g1370.t1"/>
    <property type="gene ID" value="Gr19_v10_g1370"/>
</dbReference>
<dbReference type="GO" id="GO:0005868">
    <property type="term" value="C:cytoplasmic dynein complex"/>
    <property type="evidence" value="ECO:0007669"/>
    <property type="project" value="TreeGrafter"/>
</dbReference>
<keyword evidence="7 8" id="KW-0206">Cytoskeleton</keyword>
<evidence type="ECO:0000256" key="2">
    <source>
        <dbReference type="ARBA" id="ARBA00010156"/>
    </source>
</evidence>
<evidence type="ECO:0000256" key="4">
    <source>
        <dbReference type="ARBA" id="ARBA00022701"/>
    </source>
</evidence>
<keyword evidence="3 8" id="KW-0963">Cytoplasm</keyword>
<dbReference type="PROSITE" id="PS01239">
    <property type="entry name" value="DYNEIN_LIGHT_1"/>
    <property type="match status" value="1"/>
</dbReference>
<organism evidence="9 10">
    <name type="scientific">Globodera rostochiensis</name>
    <name type="common">Golden nematode worm</name>
    <name type="synonym">Heterodera rostochiensis</name>
    <dbReference type="NCBI Taxonomy" id="31243"/>
    <lineage>
        <taxon>Eukaryota</taxon>
        <taxon>Metazoa</taxon>
        <taxon>Ecdysozoa</taxon>
        <taxon>Nematoda</taxon>
        <taxon>Chromadorea</taxon>
        <taxon>Rhabditida</taxon>
        <taxon>Tylenchina</taxon>
        <taxon>Tylenchomorpha</taxon>
        <taxon>Tylenchoidea</taxon>
        <taxon>Heteroderidae</taxon>
        <taxon>Heteroderinae</taxon>
        <taxon>Globodera</taxon>
    </lineage>
</organism>
<dbReference type="CDD" id="cd21450">
    <property type="entry name" value="DLC-like_DYNLL1-like"/>
    <property type="match status" value="1"/>
</dbReference>
<evidence type="ECO:0000256" key="5">
    <source>
        <dbReference type="ARBA" id="ARBA00023017"/>
    </source>
</evidence>
<dbReference type="SUPFAM" id="SSF54648">
    <property type="entry name" value="DLC"/>
    <property type="match status" value="1"/>
</dbReference>
<dbReference type="GO" id="GO:0007017">
    <property type="term" value="P:microtubule-based process"/>
    <property type="evidence" value="ECO:0007669"/>
    <property type="project" value="InterPro"/>
</dbReference>
<evidence type="ECO:0000256" key="7">
    <source>
        <dbReference type="ARBA" id="ARBA00023212"/>
    </source>
</evidence>
<keyword evidence="4 8" id="KW-0493">Microtubule</keyword>
<dbReference type="InterPro" id="IPR019763">
    <property type="entry name" value="Dynein_light_1/2_CS"/>
</dbReference>
<dbReference type="Gene3D" id="3.30.740.10">
    <property type="entry name" value="Protein Inhibitor Of Neuronal Nitric Oxide Synthase"/>
    <property type="match status" value="1"/>
</dbReference>
<dbReference type="GO" id="GO:0045505">
    <property type="term" value="F:dynein intermediate chain binding"/>
    <property type="evidence" value="ECO:0007669"/>
    <property type="project" value="TreeGrafter"/>
</dbReference>